<evidence type="ECO:0000313" key="2">
    <source>
        <dbReference type="Proteomes" id="UP000530928"/>
    </source>
</evidence>
<name>A0A7W0HP58_9ACTN</name>
<keyword evidence="2" id="KW-1185">Reference proteome</keyword>
<dbReference type="EMBL" id="JACDUR010000002">
    <property type="protein sequence ID" value="MBA2890407.1"/>
    <property type="molecule type" value="Genomic_DNA"/>
</dbReference>
<accession>A0A7W0HP58</accession>
<dbReference type="InterPro" id="IPR045428">
    <property type="entry name" value="EACC1"/>
</dbReference>
<dbReference type="RefSeq" id="WP_181609232.1">
    <property type="nucleotide sequence ID" value="NZ_BAABAM010000006.1"/>
</dbReference>
<reference evidence="1 2" key="1">
    <citation type="submission" date="2020-07" db="EMBL/GenBank/DDBJ databases">
        <title>Genomic Encyclopedia of Type Strains, Phase IV (KMG-IV): sequencing the most valuable type-strain genomes for metagenomic binning, comparative biology and taxonomic classification.</title>
        <authorList>
            <person name="Goeker M."/>
        </authorList>
    </citation>
    <scope>NUCLEOTIDE SEQUENCE [LARGE SCALE GENOMIC DNA]</scope>
    <source>
        <strain evidence="1 2">DSM 45533</strain>
    </source>
</reference>
<comment type="caution">
    <text evidence="1">The sequence shown here is derived from an EMBL/GenBank/DDBJ whole genome shotgun (WGS) entry which is preliminary data.</text>
</comment>
<dbReference type="Proteomes" id="UP000530928">
    <property type="component" value="Unassembled WGS sequence"/>
</dbReference>
<gene>
    <name evidence="1" type="ORF">HNR30_001748</name>
</gene>
<dbReference type="AlphaFoldDB" id="A0A7W0HP58"/>
<sequence length="111" mass="11735">MNISIMLSDSTELATLAAWLRDDAGVRSRARVRLEGPRPAPGEMGSGFEAVSLILDHGFDLANLALALAAWRRACRSGSDVTVERDGVTITVTNVELDEVDQIVAKLGGGA</sequence>
<evidence type="ECO:0000313" key="1">
    <source>
        <dbReference type="EMBL" id="MBA2890407.1"/>
    </source>
</evidence>
<organism evidence="1 2">
    <name type="scientific">Nonomuraea soli</name>
    <dbReference type="NCBI Taxonomy" id="1032476"/>
    <lineage>
        <taxon>Bacteria</taxon>
        <taxon>Bacillati</taxon>
        <taxon>Actinomycetota</taxon>
        <taxon>Actinomycetes</taxon>
        <taxon>Streptosporangiales</taxon>
        <taxon>Streptosporangiaceae</taxon>
        <taxon>Nonomuraea</taxon>
    </lineage>
</organism>
<protein>
    <submittedName>
        <fullName evidence="1">Uncharacterized protein</fullName>
    </submittedName>
</protein>
<dbReference type="Pfam" id="PF19953">
    <property type="entry name" value="EACC1"/>
    <property type="match status" value="1"/>
</dbReference>
<proteinExistence type="predicted"/>